<sequence>MASALAVARPAALSPRGGSKSITGNLPMLPAVPSTRLVSGRMRSRNVVAAKAAQDSSEPSSGSVVKYVQSSFSTPEDLFALAGIGFAGIAALWASINLVEVIDKLPVLPLLFELIGILVAWGKVSEQHQEFRISSLGAVILRRKWSTSSLDSCHRDSLSSGLENYLTVCAKCEKLVFAIVNSRSNLRSFQQQDVYWNSVEMFLQQVLPAAELHFGKS</sequence>
<evidence type="ECO:0000256" key="1">
    <source>
        <dbReference type="ARBA" id="ARBA00004141"/>
    </source>
</evidence>
<dbReference type="AlphaFoldDB" id="A0A0E0C806"/>
<feature type="domain" description="Cyanobacterial aminoacyl-tRNA synthetase CAAD" evidence="2">
    <location>
        <begin position="66"/>
        <end position="120"/>
    </location>
</feature>
<organism evidence="3">
    <name type="scientific">Oryza meridionalis</name>
    <dbReference type="NCBI Taxonomy" id="40149"/>
    <lineage>
        <taxon>Eukaryota</taxon>
        <taxon>Viridiplantae</taxon>
        <taxon>Streptophyta</taxon>
        <taxon>Embryophyta</taxon>
        <taxon>Tracheophyta</taxon>
        <taxon>Spermatophyta</taxon>
        <taxon>Magnoliopsida</taxon>
        <taxon>Liliopsida</taxon>
        <taxon>Poales</taxon>
        <taxon>Poaceae</taxon>
        <taxon>BOP clade</taxon>
        <taxon>Oryzoideae</taxon>
        <taxon>Oryzeae</taxon>
        <taxon>Oryzinae</taxon>
        <taxon>Oryza</taxon>
    </lineage>
</organism>
<dbReference type="InterPro" id="IPR033344">
    <property type="entry name" value="CURT1"/>
</dbReference>
<accession>A0A0E0C806</accession>
<keyword evidence="4" id="KW-1185">Reference proteome</keyword>
<dbReference type="PANTHER" id="PTHR33222:SF3">
    <property type="entry name" value="PROTEIN CURVATURE THYLAKOID 1C, CHLOROPLASTIC"/>
    <property type="match status" value="1"/>
</dbReference>
<dbReference type="Proteomes" id="UP000008021">
    <property type="component" value="Chromosome 1"/>
</dbReference>
<reference evidence="3" key="1">
    <citation type="submission" date="2015-04" db="UniProtKB">
        <authorList>
            <consortium name="EnsemblPlants"/>
        </authorList>
    </citation>
    <scope>IDENTIFICATION</scope>
</reference>
<dbReference type="STRING" id="40149.A0A0E0C806"/>
<reference evidence="3" key="2">
    <citation type="submission" date="2018-05" db="EMBL/GenBank/DDBJ databases">
        <title>OmerRS3 (Oryza meridionalis Reference Sequence Version 3).</title>
        <authorList>
            <person name="Zhang J."/>
            <person name="Kudrna D."/>
            <person name="Lee S."/>
            <person name="Talag J."/>
            <person name="Welchert J."/>
            <person name="Wing R.A."/>
        </authorList>
    </citation>
    <scope>NUCLEOTIDE SEQUENCE [LARGE SCALE GENOMIC DNA]</scope>
    <source>
        <strain evidence="3">cv. OR44</strain>
    </source>
</reference>
<comment type="subcellular location">
    <subcellularLocation>
        <location evidence="1">Membrane</location>
        <topology evidence="1">Multi-pass membrane protein</topology>
    </subcellularLocation>
</comment>
<dbReference type="Gramene" id="OMERI01G28830.1">
    <property type="protein sequence ID" value="OMERI01G28830.1"/>
    <property type="gene ID" value="OMERI01G28830"/>
</dbReference>
<dbReference type="EnsemblPlants" id="OMERI01G28830.1">
    <property type="protein sequence ID" value="OMERI01G28830.1"/>
    <property type="gene ID" value="OMERI01G28830"/>
</dbReference>
<evidence type="ECO:0000259" key="2">
    <source>
        <dbReference type="Pfam" id="PF14159"/>
    </source>
</evidence>
<name>A0A0E0C806_9ORYZ</name>
<dbReference type="Pfam" id="PF14159">
    <property type="entry name" value="CAAD"/>
    <property type="match status" value="1"/>
</dbReference>
<dbReference type="InterPro" id="IPR025564">
    <property type="entry name" value="CAAD_dom"/>
</dbReference>
<proteinExistence type="predicted"/>
<protein>
    <recommendedName>
        <fullName evidence="2">Cyanobacterial aminoacyl-tRNA synthetase CAAD domain-containing protein</fullName>
    </recommendedName>
</protein>
<evidence type="ECO:0000313" key="3">
    <source>
        <dbReference type="EnsemblPlants" id="OMERI01G28830.1"/>
    </source>
</evidence>
<dbReference type="PANTHER" id="PTHR33222">
    <property type="match status" value="1"/>
</dbReference>
<evidence type="ECO:0000313" key="4">
    <source>
        <dbReference type="Proteomes" id="UP000008021"/>
    </source>
</evidence>
<dbReference type="GO" id="GO:0009535">
    <property type="term" value="C:chloroplast thylakoid membrane"/>
    <property type="evidence" value="ECO:0007669"/>
    <property type="project" value="TreeGrafter"/>
</dbReference>